<keyword evidence="3" id="KW-0274">FAD</keyword>
<evidence type="ECO:0000259" key="6">
    <source>
        <dbReference type="PROSITE" id="PS51387"/>
    </source>
</evidence>
<feature type="domain" description="FAD-binding PCMH-type" evidence="6">
    <location>
        <begin position="66"/>
        <end position="256"/>
    </location>
</feature>
<dbReference type="PROSITE" id="PS51387">
    <property type="entry name" value="FAD_PCMH"/>
    <property type="match status" value="1"/>
</dbReference>
<accession>A0A1Q8RL61</accession>
<dbReference type="PANTHER" id="PTHR42973:SF53">
    <property type="entry name" value="FAD-BINDING PCMH-TYPE DOMAIN-CONTAINING PROTEIN-RELATED"/>
    <property type="match status" value="1"/>
</dbReference>
<protein>
    <submittedName>
        <fullName evidence="7">Bifunctional solanapyrone synthase 6</fullName>
    </submittedName>
</protein>
<dbReference type="OrthoDB" id="2151789at2759"/>
<keyword evidence="8" id="KW-1185">Reference proteome</keyword>
<evidence type="ECO:0000256" key="5">
    <source>
        <dbReference type="SAM" id="SignalP"/>
    </source>
</evidence>
<evidence type="ECO:0000256" key="3">
    <source>
        <dbReference type="ARBA" id="ARBA00022827"/>
    </source>
</evidence>
<evidence type="ECO:0000256" key="4">
    <source>
        <dbReference type="ARBA" id="ARBA00023002"/>
    </source>
</evidence>
<dbReference type="STRING" id="708187.A0A1Q8RL61"/>
<dbReference type="Pfam" id="PF01565">
    <property type="entry name" value="FAD_binding_4"/>
    <property type="match status" value="1"/>
</dbReference>
<dbReference type="EMBL" id="MPGH01000184">
    <property type="protein sequence ID" value="OLN85065.1"/>
    <property type="molecule type" value="Genomic_DNA"/>
</dbReference>
<comment type="similarity">
    <text evidence="1">Belongs to the oxygen-dependent FAD-linked oxidoreductase family.</text>
</comment>
<evidence type="ECO:0000313" key="8">
    <source>
        <dbReference type="Proteomes" id="UP000186583"/>
    </source>
</evidence>
<gene>
    <name evidence="7" type="ORF">CCHL11_10241</name>
</gene>
<dbReference type="SUPFAM" id="SSF56176">
    <property type="entry name" value="FAD-binding/transporter-associated domain-like"/>
    <property type="match status" value="1"/>
</dbReference>
<evidence type="ECO:0000256" key="2">
    <source>
        <dbReference type="ARBA" id="ARBA00022630"/>
    </source>
</evidence>
<feature type="chain" id="PRO_5012254779" evidence="5">
    <location>
        <begin position="22"/>
        <end position="519"/>
    </location>
</feature>
<evidence type="ECO:0000313" key="7">
    <source>
        <dbReference type="EMBL" id="OLN85065.1"/>
    </source>
</evidence>
<reference evidence="7 8" key="1">
    <citation type="submission" date="2016-11" db="EMBL/GenBank/DDBJ databases">
        <title>Draft Genome Assembly of Colletotrichum chlorophyti a pathogen of herbaceous plants.</title>
        <authorList>
            <person name="Gan P."/>
            <person name="Narusaka M."/>
            <person name="Tsushima A."/>
            <person name="Narusaka Y."/>
            <person name="Takano Y."/>
            <person name="Shirasu K."/>
        </authorList>
    </citation>
    <scope>NUCLEOTIDE SEQUENCE [LARGE SCALE GENOMIC DNA]</scope>
    <source>
        <strain evidence="7 8">NTL11</strain>
    </source>
</reference>
<dbReference type="InterPro" id="IPR016169">
    <property type="entry name" value="FAD-bd_PCMH_sub2"/>
</dbReference>
<dbReference type="AlphaFoldDB" id="A0A1Q8RL61"/>
<dbReference type="InterPro" id="IPR006094">
    <property type="entry name" value="Oxid_FAD_bind_N"/>
</dbReference>
<sequence>MRFNNLLGVTVSSYLTAQVLAQQSSKSTGFKGCDALLDAGLGNITVFPLDNAYNESVSTYPSSESRRLRPSCIVQPRSTEDVSKTVKALGGASGAGSWDIAIRSGGHGYFGSNGVTRGVTIDLTFFNSTELVEDSSGNWTRHWNGTSTLTKSVARIRPAARWGSIITYLEQYNLSVTGGRSGHVGAGGLLLSGGASYHIQQWGFSCDNVINYEVVLANGSIVEANTRENTDLFKALKGGGNNLGIVTRFDMRTFTIPPDGVYGGILIPSWNDVDILNKQFLDYATSIGGGSPDHEFIVWRNNDAQPNIMVMAVSTDGNEHSESFTPFDAIPLEMDFRARQNLSQVAESISDTGGSHDMGFTLTLQATTEVMDKCAEVFLDLTEDLQQSDIPLLVTFVFQPFPKNLASASPGGNILGLHKTLPADSILFDVGGTLNASEIAYDGIAYSMIAKAVEEIRAFSASREGHSSYIYMNYANPEQDVIGSYGADNVRFLKDTAAKYDPTAFFQDRVPGGFKMSRL</sequence>
<organism evidence="7 8">
    <name type="scientific">Colletotrichum chlorophyti</name>
    <dbReference type="NCBI Taxonomy" id="708187"/>
    <lineage>
        <taxon>Eukaryota</taxon>
        <taxon>Fungi</taxon>
        <taxon>Dikarya</taxon>
        <taxon>Ascomycota</taxon>
        <taxon>Pezizomycotina</taxon>
        <taxon>Sordariomycetes</taxon>
        <taxon>Hypocreomycetidae</taxon>
        <taxon>Glomerellales</taxon>
        <taxon>Glomerellaceae</taxon>
        <taxon>Colletotrichum</taxon>
    </lineage>
</organism>
<dbReference type="GO" id="GO:0071949">
    <property type="term" value="F:FAD binding"/>
    <property type="evidence" value="ECO:0007669"/>
    <property type="project" value="InterPro"/>
</dbReference>
<keyword evidence="5" id="KW-0732">Signal</keyword>
<evidence type="ECO:0000256" key="1">
    <source>
        <dbReference type="ARBA" id="ARBA00005466"/>
    </source>
</evidence>
<dbReference type="Gene3D" id="3.30.465.10">
    <property type="match status" value="1"/>
</dbReference>
<proteinExistence type="inferred from homology"/>
<name>A0A1Q8RL61_9PEZI</name>
<feature type="signal peptide" evidence="5">
    <location>
        <begin position="1"/>
        <end position="21"/>
    </location>
</feature>
<dbReference type="InterPro" id="IPR016166">
    <property type="entry name" value="FAD-bd_PCMH"/>
</dbReference>
<dbReference type="InterPro" id="IPR036318">
    <property type="entry name" value="FAD-bd_PCMH-like_sf"/>
</dbReference>
<dbReference type="PANTHER" id="PTHR42973">
    <property type="entry name" value="BINDING OXIDOREDUCTASE, PUTATIVE (AFU_ORTHOLOGUE AFUA_1G17690)-RELATED"/>
    <property type="match status" value="1"/>
</dbReference>
<dbReference type="InterPro" id="IPR050416">
    <property type="entry name" value="FAD-linked_Oxidoreductase"/>
</dbReference>
<keyword evidence="2" id="KW-0285">Flavoprotein</keyword>
<dbReference type="Proteomes" id="UP000186583">
    <property type="component" value="Unassembled WGS sequence"/>
</dbReference>
<dbReference type="GO" id="GO:0016491">
    <property type="term" value="F:oxidoreductase activity"/>
    <property type="evidence" value="ECO:0007669"/>
    <property type="project" value="UniProtKB-KW"/>
</dbReference>
<keyword evidence="4" id="KW-0560">Oxidoreductase</keyword>
<comment type="caution">
    <text evidence="7">The sequence shown here is derived from an EMBL/GenBank/DDBJ whole genome shotgun (WGS) entry which is preliminary data.</text>
</comment>